<dbReference type="CDD" id="cd00452">
    <property type="entry name" value="KDPG_aldolase"/>
    <property type="match status" value="1"/>
</dbReference>
<dbReference type="InterPro" id="IPR000887">
    <property type="entry name" value="Aldlse_KDPG_KHG"/>
</dbReference>
<dbReference type="AlphaFoldDB" id="A0A1M4WHV4"/>
<evidence type="ECO:0000256" key="3">
    <source>
        <dbReference type="ARBA" id="ARBA00011233"/>
    </source>
</evidence>
<organism evidence="6 7">
    <name type="scientific">Alkalibacter saccharofermentans DSM 14828</name>
    <dbReference type="NCBI Taxonomy" id="1120975"/>
    <lineage>
        <taxon>Bacteria</taxon>
        <taxon>Bacillati</taxon>
        <taxon>Bacillota</taxon>
        <taxon>Clostridia</taxon>
        <taxon>Eubacteriales</taxon>
        <taxon>Eubacteriaceae</taxon>
        <taxon>Alkalibacter</taxon>
    </lineage>
</organism>
<evidence type="ECO:0000256" key="5">
    <source>
        <dbReference type="ARBA" id="ARBA00023277"/>
    </source>
</evidence>
<gene>
    <name evidence="6" type="ORF">SAMN02746064_01239</name>
</gene>
<evidence type="ECO:0000256" key="1">
    <source>
        <dbReference type="ARBA" id="ARBA00004761"/>
    </source>
</evidence>
<dbReference type="Gene3D" id="3.20.20.70">
    <property type="entry name" value="Aldolase class I"/>
    <property type="match status" value="1"/>
</dbReference>
<proteinExistence type="inferred from homology"/>
<dbReference type="STRING" id="1120975.SAMN02746064_01239"/>
<dbReference type="EMBL" id="FQTU01000007">
    <property type="protein sequence ID" value="SHE80633.1"/>
    <property type="molecule type" value="Genomic_DNA"/>
</dbReference>
<dbReference type="OrthoDB" id="9802667at2"/>
<sequence>MKMKKTIEQLYEHKIIAIIRGVKLTQMASLADALLKGGICCMEVTFDNCSERGQQETLESIHILKRTFDSQVVLGAGTVLTEKQVCDAQNAGASFIISPNVSKEVITKTKELGMVSIPGAMTPSEVVAAHGFGADIVKLFPAGMFGVSYLKAVRGPLRHIPMMAVGGINPDNIAEFLEAGACGVGIGGNLVNLKYIKDDRYDLISAEAKRFSDAIKI</sequence>
<keyword evidence="7" id="KW-1185">Reference proteome</keyword>
<dbReference type="Pfam" id="PF01081">
    <property type="entry name" value="Aldolase"/>
    <property type="match status" value="1"/>
</dbReference>
<comment type="similarity">
    <text evidence="2">Belongs to the KHG/KDPG aldolase family.</text>
</comment>
<dbReference type="InterPro" id="IPR031338">
    <property type="entry name" value="KDPG/KHG_AS_2"/>
</dbReference>
<evidence type="ECO:0000256" key="2">
    <source>
        <dbReference type="ARBA" id="ARBA00006906"/>
    </source>
</evidence>
<dbReference type="InterPro" id="IPR013785">
    <property type="entry name" value="Aldolase_TIM"/>
</dbReference>
<dbReference type="SUPFAM" id="SSF51569">
    <property type="entry name" value="Aldolase"/>
    <property type="match status" value="1"/>
</dbReference>
<dbReference type="PANTHER" id="PTHR30246">
    <property type="entry name" value="2-KETO-3-DEOXY-6-PHOSPHOGLUCONATE ALDOLASE"/>
    <property type="match status" value="1"/>
</dbReference>
<keyword evidence="5" id="KW-0119">Carbohydrate metabolism</keyword>
<comment type="subunit">
    <text evidence="3">Homotrimer.</text>
</comment>
<dbReference type="PROSITE" id="PS00160">
    <property type="entry name" value="ALDOLASE_KDPG_KHG_2"/>
    <property type="match status" value="1"/>
</dbReference>
<accession>A0A1M4WHV4</accession>
<dbReference type="NCBIfam" id="TIGR01182">
    <property type="entry name" value="eda"/>
    <property type="match status" value="1"/>
</dbReference>
<dbReference type="PANTHER" id="PTHR30246:SF1">
    <property type="entry name" value="2-DEHYDRO-3-DEOXY-6-PHOSPHOGALACTONATE ALDOLASE-RELATED"/>
    <property type="match status" value="1"/>
</dbReference>
<keyword evidence="4" id="KW-0456">Lyase</keyword>
<comment type="pathway">
    <text evidence="1">Carbohydrate acid metabolism.</text>
</comment>
<dbReference type="GO" id="GO:0016829">
    <property type="term" value="F:lyase activity"/>
    <property type="evidence" value="ECO:0007669"/>
    <property type="project" value="UniProtKB-KW"/>
</dbReference>
<evidence type="ECO:0000313" key="7">
    <source>
        <dbReference type="Proteomes" id="UP000184251"/>
    </source>
</evidence>
<reference evidence="6 7" key="1">
    <citation type="submission" date="2016-11" db="EMBL/GenBank/DDBJ databases">
        <authorList>
            <person name="Jaros S."/>
            <person name="Januszkiewicz K."/>
            <person name="Wedrychowicz H."/>
        </authorList>
    </citation>
    <scope>NUCLEOTIDE SEQUENCE [LARGE SCALE GENOMIC DNA]</scope>
    <source>
        <strain evidence="6 7">DSM 14828</strain>
    </source>
</reference>
<name>A0A1M4WHV4_9FIRM</name>
<evidence type="ECO:0000256" key="4">
    <source>
        <dbReference type="ARBA" id="ARBA00023239"/>
    </source>
</evidence>
<dbReference type="Proteomes" id="UP000184251">
    <property type="component" value="Unassembled WGS sequence"/>
</dbReference>
<evidence type="ECO:0000313" key="6">
    <source>
        <dbReference type="EMBL" id="SHE80633.1"/>
    </source>
</evidence>
<protein>
    <submittedName>
        <fullName evidence="6">2-dehydro-3-deoxyphosphogluconate aldolase / (4S)-4-hydroxy-2-oxoglutarate aldolase</fullName>
    </submittedName>
</protein>